<dbReference type="RefSeq" id="WP_184936386.1">
    <property type="nucleotide sequence ID" value="NZ_JACHJV010000001.1"/>
</dbReference>
<feature type="region of interest" description="Disordered" evidence="12">
    <location>
        <begin position="484"/>
        <end position="565"/>
    </location>
</feature>
<dbReference type="FunFam" id="3.60.40.10:FF:000002">
    <property type="entry name" value="Serine/threonine phosphatase stp"/>
    <property type="match status" value="1"/>
</dbReference>
<evidence type="ECO:0000256" key="5">
    <source>
        <dbReference type="ARBA" id="ARBA00022912"/>
    </source>
</evidence>
<name>A0A7W7R2W8_KITKI</name>
<dbReference type="InterPro" id="IPR001932">
    <property type="entry name" value="PPM-type_phosphatase-like_dom"/>
</dbReference>
<reference evidence="14 15" key="1">
    <citation type="submission" date="2020-08" db="EMBL/GenBank/DDBJ databases">
        <title>Sequencing the genomes of 1000 actinobacteria strains.</title>
        <authorList>
            <person name="Klenk H.-P."/>
        </authorList>
    </citation>
    <scope>NUCLEOTIDE SEQUENCE [LARGE SCALE GENOMIC DNA]</scope>
    <source>
        <strain evidence="14 15">DSM 41654</strain>
    </source>
</reference>
<comment type="caution">
    <text evidence="14">The sequence shown here is derived from an EMBL/GenBank/DDBJ whole genome shotgun (WGS) entry which is preliminary data.</text>
</comment>
<evidence type="ECO:0000256" key="12">
    <source>
        <dbReference type="SAM" id="MobiDB-lite"/>
    </source>
</evidence>
<comment type="catalytic activity">
    <reaction evidence="8">
        <text>O-phospho-L-threonyl-[protein] + H2O = L-threonyl-[protein] + phosphate</text>
        <dbReference type="Rhea" id="RHEA:47004"/>
        <dbReference type="Rhea" id="RHEA-COMP:11060"/>
        <dbReference type="Rhea" id="RHEA-COMP:11605"/>
        <dbReference type="ChEBI" id="CHEBI:15377"/>
        <dbReference type="ChEBI" id="CHEBI:30013"/>
        <dbReference type="ChEBI" id="CHEBI:43474"/>
        <dbReference type="ChEBI" id="CHEBI:61977"/>
        <dbReference type="EC" id="3.1.3.16"/>
    </reaction>
</comment>
<dbReference type="SMART" id="SM00331">
    <property type="entry name" value="PP2C_SIG"/>
    <property type="match status" value="1"/>
</dbReference>
<dbReference type="InterPro" id="IPR036457">
    <property type="entry name" value="PPM-type-like_dom_sf"/>
</dbReference>
<dbReference type="InterPro" id="IPR015655">
    <property type="entry name" value="PP2C"/>
</dbReference>
<dbReference type="SMART" id="SM00332">
    <property type="entry name" value="PP2Cc"/>
    <property type="match status" value="1"/>
</dbReference>
<keyword evidence="15" id="KW-1185">Reference proteome</keyword>
<accession>A0A7W7R2W8</accession>
<comment type="catalytic activity">
    <reaction evidence="7">
        <text>O-phospho-L-seryl-[protein] + H2O = L-seryl-[protein] + phosphate</text>
        <dbReference type="Rhea" id="RHEA:20629"/>
        <dbReference type="Rhea" id="RHEA-COMP:9863"/>
        <dbReference type="Rhea" id="RHEA-COMP:11604"/>
        <dbReference type="ChEBI" id="CHEBI:15377"/>
        <dbReference type="ChEBI" id="CHEBI:29999"/>
        <dbReference type="ChEBI" id="CHEBI:43474"/>
        <dbReference type="ChEBI" id="CHEBI:83421"/>
        <dbReference type="EC" id="3.1.3.16"/>
    </reaction>
</comment>
<feature type="domain" description="PPM-type phosphatase" evidence="13">
    <location>
        <begin position="6"/>
        <end position="237"/>
    </location>
</feature>
<feature type="region of interest" description="Disordered" evidence="12">
    <location>
        <begin position="336"/>
        <end position="356"/>
    </location>
</feature>
<evidence type="ECO:0000313" key="15">
    <source>
        <dbReference type="Proteomes" id="UP000540506"/>
    </source>
</evidence>
<dbReference type="SUPFAM" id="SSF81606">
    <property type="entry name" value="PP2C-like"/>
    <property type="match status" value="1"/>
</dbReference>
<evidence type="ECO:0000256" key="3">
    <source>
        <dbReference type="ARBA" id="ARBA00022723"/>
    </source>
</evidence>
<dbReference type="Gene3D" id="3.60.40.10">
    <property type="entry name" value="PPM-type phosphatase domain"/>
    <property type="match status" value="1"/>
</dbReference>
<dbReference type="PANTHER" id="PTHR47992">
    <property type="entry name" value="PROTEIN PHOSPHATASE"/>
    <property type="match status" value="1"/>
</dbReference>
<evidence type="ECO:0000256" key="4">
    <source>
        <dbReference type="ARBA" id="ARBA00022801"/>
    </source>
</evidence>
<evidence type="ECO:0000259" key="13">
    <source>
        <dbReference type="PROSITE" id="PS51746"/>
    </source>
</evidence>
<keyword evidence="5" id="KW-0904">Protein phosphatase</keyword>
<organism evidence="14 15">
    <name type="scientific">Kitasatospora kifunensis</name>
    <name type="common">Streptomyces kifunensis</name>
    <dbReference type="NCBI Taxonomy" id="58351"/>
    <lineage>
        <taxon>Bacteria</taxon>
        <taxon>Bacillati</taxon>
        <taxon>Actinomycetota</taxon>
        <taxon>Actinomycetes</taxon>
        <taxon>Kitasatosporales</taxon>
        <taxon>Streptomycetaceae</taxon>
        <taxon>Kitasatospora</taxon>
    </lineage>
</organism>
<dbReference type="PROSITE" id="PS51746">
    <property type="entry name" value="PPM_2"/>
    <property type="match status" value="1"/>
</dbReference>
<dbReference type="EMBL" id="JACHJV010000001">
    <property type="protein sequence ID" value="MBB4924438.1"/>
    <property type="molecule type" value="Genomic_DNA"/>
</dbReference>
<evidence type="ECO:0000313" key="14">
    <source>
        <dbReference type="EMBL" id="MBB4924438.1"/>
    </source>
</evidence>
<evidence type="ECO:0000256" key="11">
    <source>
        <dbReference type="ARBA" id="ARBA00079123"/>
    </source>
</evidence>
<keyword evidence="6" id="KW-0464">Manganese</keyword>
<feature type="compositionally biased region" description="Low complexity" evidence="12">
    <location>
        <begin position="489"/>
        <end position="540"/>
    </location>
</feature>
<gene>
    <name evidence="14" type="ORF">FHR34_003431</name>
</gene>
<dbReference type="AlphaFoldDB" id="A0A7W7R2W8"/>
<dbReference type="CDD" id="cd00143">
    <property type="entry name" value="PP2Cc"/>
    <property type="match status" value="1"/>
</dbReference>
<evidence type="ECO:0000256" key="9">
    <source>
        <dbReference type="ARBA" id="ARBA00071184"/>
    </source>
</evidence>
<evidence type="ECO:0000256" key="10">
    <source>
        <dbReference type="ARBA" id="ARBA00077741"/>
    </source>
</evidence>
<evidence type="ECO:0000256" key="1">
    <source>
        <dbReference type="ARBA" id="ARBA00001936"/>
    </source>
</evidence>
<dbReference type="Pfam" id="PF13672">
    <property type="entry name" value="PP2C_2"/>
    <property type="match status" value="1"/>
</dbReference>
<feature type="region of interest" description="Disordered" evidence="12">
    <location>
        <begin position="282"/>
        <end position="301"/>
    </location>
</feature>
<keyword evidence="4" id="KW-0378">Hydrolase</keyword>
<dbReference type="Proteomes" id="UP000540506">
    <property type="component" value="Unassembled WGS sequence"/>
</dbReference>
<evidence type="ECO:0000256" key="8">
    <source>
        <dbReference type="ARBA" id="ARBA00048336"/>
    </source>
</evidence>
<evidence type="ECO:0000256" key="6">
    <source>
        <dbReference type="ARBA" id="ARBA00023211"/>
    </source>
</evidence>
<evidence type="ECO:0000256" key="2">
    <source>
        <dbReference type="ARBA" id="ARBA00013081"/>
    </source>
</evidence>
<protein>
    <recommendedName>
        <fullName evidence="9">Serine/threonine protein phosphatase PstP</fullName>
        <ecNumber evidence="2">3.1.3.16</ecNumber>
    </recommendedName>
    <alternativeName>
        <fullName evidence="11">Mycobacterial Ser/Thr phosphatase</fullName>
    </alternativeName>
    <alternativeName>
        <fullName evidence="10">PP2C-family Ser/Thr phosphatase</fullName>
    </alternativeName>
</protein>
<keyword evidence="3" id="KW-0479">Metal-binding</keyword>
<dbReference type="GO" id="GO:0046872">
    <property type="term" value="F:metal ion binding"/>
    <property type="evidence" value="ECO:0007669"/>
    <property type="project" value="UniProtKB-KW"/>
</dbReference>
<feature type="compositionally biased region" description="Pro residues" evidence="12">
    <location>
        <begin position="541"/>
        <end position="553"/>
    </location>
</feature>
<sequence>MSLVLRFAAGSHKGLIREGNEDSGYAGPRLLAVADGMGGAAAGEVASSEALSAIIALDESDPNADLLTLLNDAVQGANERLRLMVEQDPQLEGMGCTLTALLWTGERMGLVHVGDSRAYLLRDGTLSQITQDHTWVQRLVDEGRITAEEAETHPQRSLLMRALDGRGQVEPDLSIREVRAGDRYLICSDGLSGPVSHQTLEDTLGSFYAPEPTIQELIQLALRGGGPDNITCIVADVLDVGPSDTLSGQFATTPVVVGAVAEGPHGTALDNAIIDTPAGRAAGLGRQQQPPQGAFGPADGYGAAGGFGPAQGYGEGYGEGSADGYAEGYGQGGYPPAADGYGQGGHPAEGFGAPSGEYEAEGYQAEEYQAPPAEQPRKRRWFRRSAITAVAIGLVGGAAYAGYQWTQGQYYVGDHDGHVAVYQGVSQNLAGLNLSSVHQDFPDAVLADLPAYQQSQVKNTVSANSLDAATQRAKDFEAQASVCHKLKQPGTTPATTATSASYRSSPKVSASPAQPSPTTTPSQPAQSSPSPSAPAQSTPSPSAPSTPSGPPPLSADEQKLAGNCS</sequence>
<comment type="cofactor">
    <cofactor evidence="1">
        <name>Mn(2+)</name>
        <dbReference type="ChEBI" id="CHEBI:29035"/>
    </cofactor>
</comment>
<dbReference type="EC" id="3.1.3.16" evidence="2"/>
<dbReference type="GO" id="GO:0004722">
    <property type="term" value="F:protein serine/threonine phosphatase activity"/>
    <property type="evidence" value="ECO:0007669"/>
    <property type="project" value="UniProtKB-EC"/>
</dbReference>
<proteinExistence type="predicted"/>
<evidence type="ECO:0000256" key="7">
    <source>
        <dbReference type="ARBA" id="ARBA00047761"/>
    </source>
</evidence>